<dbReference type="OrthoDB" id="3045089at2759"/>
<gene>
    <name evidence="3" type="ORF">LY89DRAFT_743474</name>
</gene>
<proteinExistence type="predicted"/>
<feature type="region of interest" description="Disordered" evidence="1">
    <location>
        <begin position="458"/>
        <end position="477"/>
    </location>
</feature>
<dbReference type="Pfam" id="PF22893">
    <property type="entry name" value="ULD_2"/>
    <property type="match status" value="1"/>
</dbReference>
<dbReference type="KEGG" id="psco:LY89DRAFT_743474"/>
<keyword evidence="4" id="KW-1185">Reference proteome</keyword>
<dbReference type="EMBL" id="KQ947443">
    <property type="protein sequence ID" value="KUJ06837.1"/>
    <property type="molecule type" value="Genomic_DNA"/>
</dbReference>
<dbReference type="InParanoid" id="A0A132B586"/>
<dbReference type="PANTHER" id="PTHR38886:SF1">
    <property type="entry name" value="NACHT-NTPASE AND P-LOOP NTPASES N-TERMINAL DOMAIN-CONTAINING PROTEIN"/>
    <property type="match status" value="1"/>
</dbReference>
<dbReference type="GeneID" id="28830682"/>
<evidence type="ECO:0000259" key="2">
    <source>
        <dbReference type="Pfam" id="PF22893"/>
    </source>
</evidence>
<dbReference type="RefSeq" id="XP_018061192.1">
    <property type="nucleotide sequence ID" value="XM_018220956.1"/>
</dbReference>
<dbReference type="Proteomes" id="UP000070700">
    <property type="component" value="Unassembled WGS sequence"/>
</dbReference>
<dbReference type="AlphaFoldDB" id="A0A132B586"/>
<organism evidence="3 4">
    <name type="scientific">Mollisia scopiformis</name>
    <name type="common">Conifer needle endophyte fungus</name>
    <name type="synonym">Phialocephala scopiformis</name>
    <dbReference type="NCBI Taxonomy" id="149040"/>
    <lineage>
        <taxon>Eukaryota</taxon>
        <taxon>Fungi</taxon>
        <taxon>Dikarya</taxon>
        <taxon>Ascomycota</taxon>
        <taxon>Pezizomycotina</taxon>
        <taxon>Leotiomycetes</taxon>
        <taxon>Helotiales</taxon>
        <taxon>Mollisiaceae</taxon>
        <taxon>Mollisia</taxon>
    </lineage>
</organism>
<accession>A0A132B586</accession>
<protein>
    <recommendedName>
        <fullName evidence="2">Ubiquitin-like domain-containing protein</fullName>
    </recommendedName>
</protein>
<evidence type="ECO:0000256" key="1">
    <source>
        <dbReference type="SAM" id="MobiDB-lite"/>
    </source>
</evidence>
<name>A0A132B586_MOLSC</name>
<evidence type="ECO:0000313" key="4">
    <source>
        <dbReference type="Proteomes" id="UP000070700"/>
    </source>
</evidence>
<sequence>MSFGWSAGDIAAALTVAYNLIQALDSVDGAAGNYREAVSFLQHLKRTLEPLQSFTAWSAYPEYGADISEQVSFIREPVEQFLVKVLKFEPCLGDKTRGGNHRHVFQKLQWYMFMSKKVFALEKKIGSHMRIIDSLMQRLTMDMVWRTQQTLPDTLRLTFQETIRPDIMATLRENLSPLRSTLLEDGRSQARESSETLVTTSSKDYGELTSAMEHMKLQINSSEIILRNIETSLRGACSKPRQKALLGLDQPCDLERTTGTLNLDSGDLPSAKVARESLQEIYYLVFLYLGCFLKNLFLAISRMVQPPRALMPKLLAQYNISFLDAIGRPPRVLPFEYFRSFKVLQAFIQDDFKSLPGGTWVDRGKYLIVSLANNRALNEQNWNRTIAPGAKVAMSMIVRKRLRSSTTNRERCPEPSCSGTWVRSKTESWETCPVCQKEILNAVLDSAQDIATQDAMRTPLPSSASRPNLGLPSSLPTSLPSSTIRLESDIDEDISVFKRIVQERDAKRLDRDATIKPLPTCPRTDFTGGHNDWLTIPHAPSFDICPSCFNSVIAPTDYRGYFVSAAERAPEVEVLCDFGSCPWFRIAWLLALKEGRQDLQMFKELASITASIPPCFGSRAVGRQWYSVIDPSRGKPIRDFDVCPSCVKSIEVLLPAIKGVFIKKTSGLVDSPKVCDLRFESKRFVPYFDALETMSDGASVHDGETLDTRDFVQLAKRFSTIEECLRDTELTDRRWHTITELPEFTVCEDCFVQVVWPEVEEQKALASLFNKTMQRLPNASCQLSSRRMRRVFRDAVDAGDFELLASTARERASLQTKYRSILRADTILTERETTKLKEEWMKWND</sequence>
<evidence type="ECO:0000313" key="3">
    <source>
        <dbReference type="EMBL" id="KUJ06837.1"/>
    </source>
</evidence>
<dbReference type="InterPro" id="IPR054464">
    <property type="entry name" value="ULD_fung"/>
</dbReference>
<dbReference type="PANTHER" id="PTHR38886">
    <property type="entry name" value="SESA DOMAIN-CONTAINING PROTEIN"/>
    <property type="match status" value="1"/>
</dbReference>
<reference evidence="3 4" key="1">
    <citation type="submission" date="2015-10" db="EMBL/GenBank/DDBJ databases">
        <title>Full genome of DAOMC 229536 Phialocephala scopiformis, a fungal endophyte of spruce producing the potent anti-insectan compound rugulosin.</title>
        <authorList>
            <consortium name="DOE Joint Genome Institute"/>
            <person name="Walker A.K."/>
            <person name="Frasz S.L."/>
            <person name="Seifert K.A."/>
            <person name="Miller J.D."/>
            <person name="Mondo S.J."/>
            <person name="Labutti K."/>
            <person name="Lipzen A."/>
            <person name="Dockter R."/>
            <person name="Kennedy M."/>
            <person name="Grigoriev I.V."/>
            <person name="Spatafora J.W."/>
        </authorList>
    </citation>
    <scope>NUCLEOTIDE SEQUENCE [LARGE SCALE GENOMIC DNA]</scope>
    <source>
        <strain evidence="3 4">CBS 120377</strain>
    </source>
</reference>
<feature type="domain" description="Ubiquitin-like" evidence="2">
    <location>
        <begin position="317"/>
        <end position="399"/>
    </location>
</feature>